<evidence type="ECO:0000256" key="3">
    <source>
        <dbReference type="ARBA" id="ARBA00047591"/>
    </source>
</evidence>
<evidence type="ECO:0000313" key="7">
    <source>
        <dbReference type="EMBL" id="RYN79401.1"/>
    </source>
</evidence>
<feature type="region of interest" description="Disordered" evidence="5">
    <location>
        <begin position="1"/>
        <end position="27"/>
    </location>
</feature>
<keyword evidence="8" id="KW-1185">Reference proteome</keyword>
<comment type="caution">
    <text evidence="7">The sequence shown here is derived from an EMBL/GenBank/DDBJ whole genome shotgun (WGS) entry which is preliminary data.</text>
</comment>
<name>A0ABY0FND8_9PLEO</name>
<dbReference type="Proteomes" id="UP000293195">
    <property type="component" value="Unassembled WGS sequence"/>
</dbReference>
<dbReference type="InterPro" id="IPR002921">
    <property type="entry name" value="Fungal_lipase-type"/>
</dbReference>
<dbReference type="Pfam" id="PF01764">
    <property type="entry name" value="Lipase_3"/>
    <property type="match status" value="1"/>
</dbReference>
<dbReference type="EMBL" id="PDXF01000337">
    <property type="protein sequence ID" value="RYN79401.1"/>
    <property type="molecule type" value="Genomic_DNA"/>
</dbReference>
<dbReference type="PANTHER" id="PTHR45856:SF24">
    <property type="entry name" value="FUNGAL LIPASE-LIKE DOMAIN-CONTAINING PROTEIN"/>
    <property type="match status" value="1"/>
</dbReference>
<accession>A0ABY0FND8</accession>
<dbReference type="PANTHER" id="PTHR45856">
    <property type="entry name" value="ALPHA/BETA-HYDROLASES SUPERFAMILY PROTEIN"/>
    <property type="match status" value="1"/>
</dbReference>
<protein>
    <recommendedName>
        <fullName evidence="6">Fungal lipase-type domain-containing protein</fullName>
    </recommendedName>
</protein>
<gene>
    <name evidence="7" type="ORF">AA0119_g13530</name>
</gene>
<feature type="domain" description="Fungal lipase-type" evidence="6">
    <location>
        <begin position="104"/>
        <end position="208"/>
    </location>
</feature>
<evidence type="ECO:0000259" key="6">
    <source>
        <dbReference type="Pfam" id="PF01764"/>
    </source>
</evidence>
<evidence type="ECO:0000256" key="4">
    <source>
        <dbReference type="ARBA" id="ARBA00048461"/>
    </source>
</evidence>
<feature type="non-terminal residue" evidence="7">
    <location>
        <position position="1"/>
    </location>
</feature>
<evidence type="ECO:0000313" key="8">
    <source>
        <dbReference type="Proteomes" id="UP000293195"/>
    </source>
</evidence>
<comment type="pathway">
    <text evidence="1">Mycotoxin biosynthesis.</text>
</comment>
<sequence>QTTLSAKRVRETYAGGRDRPSRTSAGPAVVMDRPTILWSLVHLAVLCSEEAYGAAVVSSTRRRSALERHYVSEQMVHRHGIVVVVALPGTKSIRDWKGLPNLFHEGYLNVSLSLMDPLATSLSKCGDRSTLLFTGHSAGAATASLLYTHVLSGASSPLSTVANDFTNVHCILFGCPPITLHPLQDHLQKDDRLSRSLFLSFLNKGDPIIKADAGYILAKLPWFMSTPPDVRSPRKGGEDKDEILVTSIAVKAPKRLFVHSGRMFLLAPNIESPSVTRAKQVDNDELDKKAAVSWQEHSISVYRARIESCEASRDEAGACVGGQFRESGSADDISTKMPSRYPLFLMLP</sequence>
<comment type="catalytic activity">
    <reaction evidence="4">
        <text>a monoacylglycerol + H2O = glycerol + a fatty acid + H(+)</text>
        <dbReference type="Rhea" id="RHEA:15245"/>
        <dbReference type="ChEBI" id="CHEBI:15377"/>
        <dbReference type="ChEBI" id="CHEBI:15378"/>
        <dbReference type="ChEBI" id="CHEBI:17408"/>
        <dbReference type="ChEBI" id="CHEBI:17754"/>
        <dbReference type="ChEBI" id="CHEBI:28868"/>
    </reaction>
</comment>
<dbReference type="InterPro" id="IPR051218">
    <property type="entry name" value="Sec_MonoDiacylglyc_Lipase"/>
</dbReference>
<evidence type="ECO:0000256" key="5">
    <source>
        <dbReference type="SAM" id="MobiDB-lite"/>
    </source>
</evidence>
<dbReference type="SUPFAM" id="SSF53474">
    <property type="entry name" value="alpha/beta-Hydrolases"/>
    <property type="match status" value="1"/>
</dbReference>
<comment type="catalytic activity">
    <reaction evidence="3">
        <text>a diacylglycerol + H2O = a monoacylglycerol + a fatty acid + H(+)</text>
        <dbReference type="Rhea" id="RHEA:32731"/>
        <dbReference type="ChEBI" id="CHEBI:15377"/>
        <dbReference type="ChEBI" id="CHEBI:15378"/>
        <dbReference type="ChEBI" id="CHEBI:17408"/>
        <dbReference type="ChEBI" id="CHEBI:18035"/>
        <dbReference type="ChEBI" id="CHEBI:28868"/>
    </reaction>
</comment>
<reference evidence="8" key="1">
    <citation type="journal article" date="2019" name="bioRxiv">
        <title>Genomics, evolutionary history and diagnostics of the Alternaria alternata species group including apple and Asian pear pathotypes.</title>
        <authorList>
            <person name="Armitage A.D."/>
            <person name="Cockerton H.M."/>
            <person name="Sreenivasaprasad S."/>
            <person name="Woodhall J.W."/>
            <person name="Lane C.R."/>
            <person name="Harrison R.J."/>
            <person name="Clarkson J.P."/>
        </authorList>
    </citation>
    <scope>NUCLEOTIDE SEQUENCE [LARGE SCALE GENOMIC DNA]</scope>
    <source>
        <strain evidence="8">FERA 635</strain>
    </source>
</reference>
<dbReference type="InterPro" id="IPR029058">
    <property type="entry name" value="AB_hydrolase_fold"/>
</dbReference>
<organism evidence="7 8">
    <name type="scientific">Alternaria tenuissima</name>
    <dbReference type="NCBI Taxonomy" id="119927"/>
    <lineage>
        <taxon>Eukaryota</taxon>
        <taxon>Fungi</taxon>
        <taxon>Dikarya</taxon>
        <taxon>Ascomycota</taxon>
        <taxon>Pezizomycotina</taxon>
        <taxon>Dothideomycetes</taxon>
        <taxon>Pleosporomycetidae</taxon>
        <taxon>Pleosporales</taxon>
        <taxon>Pleosporineae</taxon>
        <taxon>Pleosporaceae</taxon>
        <taxon>Alternaria</taxon>
        <taxon>Alternaria sect. Alternaria</taxon>
        <taxon>Alternaria alternata complex</taxon>
    </lineage>
</organism>
<evidence type="ECO:0000256" key="1">
    <source>
        <dbReference type="ARBA" id="ARBA00004685"/>
    </source>
</evidence>
<proteinExistence type="inferred from homology"/>
<comment type="similarity">
    <text evidence="2">Belongs to the AB hydrolase superfamily. Lipase family. Class 3 subfamily.</text>
</comment>
<feature type="compositionally biased region" description="Basic and acidic residues" evidence="5">
    <location>
        <begin position="8"/>
        <end position="21"/>
    </location>
</feature>
<dbReference type="Gene3D" id="3.40.50.1820">
    <property type="entry name" value="alpha/beta hydrolase"/>
    <property type="match status" value="1"/>
</dbReference>
<evidence type="ECO:0000256" key="2">
    <source>
        <dbReference type="ARBA" id="ARBA00043996"/>
    </source>
</evidence>